<gene>
    <name evidence="8" type="ordered locus">Dda3937_04703</name>
</gene>
<dbReference type="SUPFAM" id="SSF51905">
    <property type="entry name" value="FAD/NAD(P)-binding domain"/>
    <property type="match status" value="1"/>
</dbReference>
<proteinExistence type="inferred from homology"/>
<dbReference type="KEGG" id="ddd:Dda3937_04703"/>
<organism evidence="8 9">
    <name type="scientific">Dickeya dadantii (strain 3937)</name>
    <name type="common">Erwinia chrysanthemi (strain 3937)</name>
    <dbReference type="NCBI Taxonomy" id="198628"/>
    <lineage>
        <taxon>Bacteria</taxon>
        <taxon>Pseudomonadati</taxon>
        <taxon>Pseudomonadota</taxon>
        <taxon>Gammaproteobacteria</taxon>
        <taxon>Enterobacterales</taxon>
        <taxon>Pectobacteriaceae</taxon>
        <taxon>Dickeya</taxon>
    </lineage>
</organism>
<feature type="domain" description="Glucose-methanol-choline oxidoreductase C-terminal" evidence="7">
    <location>
        <begin position="464"/>
        <end position="518"/>
    </location>
</feature>
<evidence type="ECO:0000256" key="2">
    <source>
        <dbReference type="ARBA" id="ARBA00010790"/>
    </source>
</evidence>
<protein>
    <submittedName>
        <fullName evidence="8">Glucose-methanol-choline (GMC) oxidoreductase:NAD binding site</fullName>
        <ecNumber evidence="8">1.-.-.-</ecNumber>
    </submittedName>
</protein>
<dbReference type="GO" id="GO:0016614">
    <property type="term" value="F:oxidoreductase activity, acting on CH-OH group of donors"/>
    <property type="evidence" value="ECO:0007669"/>
    <property type="project" value="InterPro"/>
</dbReference>
<comment type="similarity">
    <text evidence="2">Belongs to the GMC oxidoreductase family.</text>
</comment>
<dbReference type="Gene3D" id="3.50.50.60">
    <property type="entry name" value="FAD/NAD(P)-binding domain"/>
    <property type="match status" value="2"/>
</dbReference>
<dbReference type="HOGENOM" id="CLU_008878_4_1_6"/>
<feature type="domain" description="Glucose-methanol-choline oxidoreductase N-terminal" evidence="6">
    <location>
        <begin position="203"/>
        <end position="317"/>
    </location>
</feature>
<dbReference type="RefSeq" id="WP_013316372.1">
    <property type="nucleotide sequence ID" value="NC_014500.1"/>
</dbReference>
<keyword evidence="9" id="KW-1185">Reference proteome</keyword>
<evidence type="ECO:0000256" key="1">
    <source>
        <dbReference type="ARBA" id="ARBA00001974"/>
    </source>
</evidence>
<dbReference type="eggNOG" id="COG2303">
    <property type="taxonomic scope" value="Bacteria"/>
</dbReference>
<dbReference type="OrthoDB" id="9787779at2"/>
<dbReference type="Proteomes" id="UP000006859">
    <property type="component" value="Chromosome"/>
</dbReference>
<evidence type="ECO:0000256" key="5">
    <source>
        <dbReference type="ARBA" id="ARBA00023002"/>
    </source>
</evidence>
<dbReference type="EMBL" id="CP002038">
    <property type="protein sequence ID" value="ADM96895.1"/>
    <property type="molecule type" value="Genomic_DNA"/>
</dbReference>
<dbReference type="EC" id="1.-.-.-" evidence="8"/>
<keyword evidence="4" id="KW-0274">FAD</keyword>
<reference evidence="8 9" key="1">
    <citation type="journal article" date="2011" name="J. Bacteriol.">
        <title>Genome sequence of the plant-pathogenic bacterium Dickeya dadantii 3937.</title>
        <authorList>
            <person name="Glasner J.D."/>
            <person name="Yang C.H."/>
            <person name="Reverchon S."/>
            <person name="Hugouvieux-Cotte-Pattat N."/>
            <person name="Condemine G."/>
            <person name="Bohin J.P."/>
            <person name="Van Gijsegem F."/>
            <person name="Yang S."/>
            <person name="Franza T."/>
            <person name="Expert D."/>
            <person name="Plunkett G. III"/>
            <person name="San Francisco M.J."/>
            <person name="Charkowski A.O."/>
            <person name="Py B."/>
            <person name="Bell K."/>
            <person name="Rauscher L."/>
            <person name="Rodriguez-Palenzuela P."/>
            <person name="Toussaint A."/>
            <person name="Holeva M.C."/>
            <person name="He S.Y."/>
            <person name="Douet V."/>
            <person name="Boccara M."/>
            <person name="Blanco C."/>
            <person name="Toth I."/>
            <person name="Anderson B.D."/>
            <person name="Biehl B.S."/>
            <person name="Mau B."/>
            <person name="Flynn S.M."/>
            <person name="Barras F."/>
            <person name="Lindeberg M."/>
            <person name="Birch P.R."/>
            <person name="Tsuyumu S."/>
            <person name="Shi X."/>
            <person name="Hibbing M."/>
            <person name="Yap M.N."/>
            <person name="Carpentier M."/>
            <person name="Dassa E."/>
            <person name="Umehara M."/>
            <person name="Kim J.F."/>
            <person name="Rusch M."/>
            <person name="Soni P."/>
            <person name="Mayhew G.F."/>
            <person name="Fouts D.E."/>
            <person name="Gill S.R."/>
            <person name="Blattner F.R."/>
            <person name="Keen N.T."/>
            <person name="Perna N.T."/>
        </authorList>
    </citation>
    <scope>NUCLEOTIDE SEQUENCE [LARGE SCALE GENOMIC DNA]</scope>
    <source>
        <strain evidence="8 9">3937</strain>
    </source>
</reference>
<evidence type="ECO:0000259" key="7">
    <source>
        <dbReference type="Pfam" id="PF05199"/>
    </source>
</evidence>
<dbReference type="STRING" id="198628.Dda3937_04703"/>
<dbReference type="AlphaFoldDB" id="E0SLR1"/>
<dbReference type="PATRIC" id="fig|198628.6.peg.698"/>
<dbReference type="Pfam" id="PF00732">
    <property type="entry name" value="GMC_oxred_N"/>
    <property type="match status" value="1"/>
</dbReference>
<dbReference type="PANTHER" id="PTHR42784">
    <property type="entry name" value="PYRANOSE 2-OXIDASE"/>
    <property type="match status" value="1"/>
</dbReference>
<sequence length="531" mass="58965">MRVDTLIIGSGIAAAALSQRLLDYDPNASILLLEAGGRVKMQDYNTWTTYLVNGKLPYERYYDLPYPDRDHPGENLNAGGTEIPLAGARALTYGGSTIHWGGWSFRLKPEDFYLHSNTGESIDWPFDYHELEPYYCAAEHYIGVSGDSHDPTVPRSAGYPFPAFPYSLEDQPMATAMESLGIGYSHVPIARHGITDTVSRHAPCQTTGTCKYCPFGARYAATNFLNDMQEWENHENFHIRTNVVVGKILMDDKQSATGVECVDKESGQTEVIHAKRIIVAAGTIESAKLLLRSTSTNWPGGLGNQHDLVGRNFITHPYFIFTANLPDNPQALQPEMNFPTLCSRHFDSPEQQAKGKFILINPPGSPLLNLAQQMQNGLTREKMDAYVSGPTQIQLHGMLEVFSRYDNRILNFNKINHLGMEETLVDYTKDTTFDQRMMEIQSHVSQLFGQIGATLSGKPSVSWRADHAACVTRMSHDARQGVVDPHLCIHGTDNVYICSNAVFPSTGAINPTLTLAALSLRLADHLHHRGL</sequence>
<comment type="cofactor">
    <cofactor evidence="1">
        <name>FAD</name>
        <dbReference type="ChEBI" id="CHEBI:57692"/>
    </cofactor>
</comment>
<dbReference type="InterPro" id="IPR000172">
    <property type="entry name" value="GMC_OxRdtase_N"/>
</dbReference>
<evidence type="ECO:0000256" key="3">
    <source>
        <dbReference type="ARBA" id="ARBA00022630"/>
    </source>
</evidence>
<dbReference type="InterPro" id="IPR036188">
    <property type="entry name" value="FAD/NAD-bd_sf"/>
</dbReference>
<name>E0SLR1_DICD3</name>
<accession>E0SLR1</accession>
<keyword evidence="5 8" id="KW-0560">Oxidoreductase</keyword>
<evidence type="ECO:0000313" key="8">
    <source>
        <dbReference type="EMBL" id="ADM96895.1"/>
    </source>
</evidence>
<dbReference type="InterPro" id="IPR051473">
    <property type="entry name" value="P2Ox-like"/>
</dbReference>
<dbReference type="GO" id="GO:0050660">
    <property type="term" value="F:flavin adenine dinucleotide binding"/>
    <property type="evidence" value="ECO:0007669"/>
    <property type="project" value="InterPro"/>
</dbReference>
<dbReference type="InterPro" id="IPR007867">
    <property type="entry name" value="GMC_OxRtase_C"/>
</dbReference>
<keyword evidence="3" id="KW-0285">Flavoprotein</keyword>
<evidence type="ECO:0000259" key="6">
    <source>
        <dbReference type="Pfam" id="PF00732"/>
    </source>
</evidence>
<dbReference type="PANTHER" id="PTHR42784:SF1">
    <property type="entry name" value="PYRANOSE 2-OXIDASE"/>
    <property type="match status" value="1"/>
</dbReference>
<evidence type="ECO:0000313" key="9">
    <source>
        <dbReference type="Proteomes" id="UP000006859"/>
    </source>
</evidence>
<evidence type="ECO:0000256" key="4">
    <source>
        <dbReference type="ARBA" id="ARBA00022827"/>
    </source>
</evidence>
<dbReference type="Pfam" id="PF05199">
    <property type="entry name" value="GMC_oxred_C"/>
    <property type="match status" value="1"/>
</dbReference>